<dbReference type="Proteomes" id="UP000275078">
    <property type="component" value="Unassembled WGS sequence"/>
</dbReference>
<proteinExistence type="predicted"/>
<dbReference type="AlphaFoldDB" id="A0A3N4IEQ0"/>
<protein>
    <submittedName>
        <fullName evidence="2">Uncharacterized protein</fullName>
    </submittedName>
</protein>
<name>A0A3N4IEQ0_ASCIM</name>
<organism evidence="2 3">
    <name type="scientific">Ascobolus immersus RN42</name>
    <dbReference type="NCBI Taxonomy" id="1160509"/>
    <lineage>
        <taxon>Eukaryota</taxon>
        <taxon>Fungi</taxon>
        <taxon>Dikarya</taxon>
        <taxon>Ascomycota</taxon>
        <taxon>Pezizomycotina</taxon>
        <taxon>Pezizomycetes</taxon>
        <taxon>Pezizales</taxon>
        <taxon>Ascobolaceae</taxon>
        <taxon>Ascobolus</taxon>
    </lineage>
</organism>
<dbReference type="EMBL" id="ML119690">
    <property type="protein sequence ID" value="RPA80194.1"/>
    <property type="molecule type" value="Genomic_DNA"/>
</dbReference>
<keyword evidence="3" id="KW-1185">Reference proteome</keyword>
<reference evidence="2 3" key="1">
    <citation type="journal article" date="2018" name="Nat. Ecol. Evol.">
        <title>Pezizomycetes genomes reveal the molecular basis of ectomycorrhizal truffle lifestyle.</title>
        <authorList>
            <person name="Murat C."/>
            <person name="Payen T."/>
            <person name="Noel B."/>
            <person name="Kuo A."/>
            <person name="Morin E."/>
            <person name="Chen J."/>
            <person name="Kohler A."/>
            <person name="Krizsan K."/>
            <person name="Balestrini R."/>
            <person name="Da Silva C."/>
            <person name="Montanini B."/>
            <person name="Hainaut M."/>
            <person name="Levati E."/>
            <person name="Barry K.W."/>
            <person name="Belfiori B."/>
            <person name="Cichocki N."/>
            <person name="Clum A."/>
            <person name="Dockter R.B."/>
            <person name="Fauchery L."/>
            <person name="Guy J."/>
            <person name="Iotti M."/>
            <person name="Le Tacon F."/>
            <person name="Lindquist E.A."/>
            <person name="Lipzen A."/>
            <person name="Malagnac F."/>
            <person name="Mello A."/>
            <person name="Molinier V."/>
            <person name="Miyauchi S."/>
            <person name="Poulain J."/>
            <person name="Riccioni C."/>
            <person name="Rubini A."/>
            <person name="Sitrit Y."/>
            <person name="Splivallo R."/>
            <person name="Traeger S."/>
            <person name="Wang M."/>
            <person name="Zifcakova L."/>
            <person name="Wipf D."/>
            <person name="Zambonelli A."/>
            <person name="Paolocci F."/>
            <person name="Nowrousian M."/>
            <person name="Ottonello S."/>
            <person name="Baldrian P."/>
            <person name="Spatafora J.W."/>
            <person name="Henrissat B."/>
            <person name="Nagy L.G."/>
            <person name="Aury J.M."/>
            <person name="Wincker P."/>
            <person name="Grigoriev I.V."/>
            <person name="Bonfante P."/>
            <person name="Martin F.M."/>
        </authorList>
    </citation>
    <scope>NUCLEOTIDE SEQUENCE [LARGE SCALE GENOMIC DNA]</scope>
    <source>
        <strain evidence="2 3">RN42</strain>
    </source>
</reference>
<feature type="compositionally biased region" description="Polar residues" evidence="1">
    <location>
        <begin position="14"/>
        <end position="23"/>
    </location>
</feature>
<gene>
    <name evidence="2" type="ORF">BJ508DRAFT_377191</name>
</gene>
<evidence type="ECO:0000313" key="2">
    <source>
        <dbReference type="EMBL" id="RPA80194.1"/>
    </source>
</evidence>
<evidence type="ECO:0000313" key="3">
    <source>
        <dbReference type="Proteomes" id="UP000275078"/>
    </source>
</evidence>
<feature type="region of interest" description="Disordered" evidence="1">
    <location>
        <begin position="1"/>
        <end position="23"/>
    </location>
</feature>
<evidence type="ECO:0000256" key="1">
    <source>
        <dbReference type="SAM" id="MobiDB-lite"/>
    </source>
</evidence>
<feature type="compositionally biased region" description="Basic and acidic residues" evidence="1">
    <location>
        <begin position="37"/>
        <end position="48"/>
    </location>
</feature>
<feature type="region of interest" description="Disordered" evidence="1">
    <location>
        <begin position="37"/>
        <end position="62"/>
    </location>
</feature>
<accession>A0A3N4IEQ0</accession>
<sequence length="191" mass="22104">MQNTRKSLKGAAQVATNRSTQANEGYRLSALQVLKRRRDEEKSIEESSHLIPPKQDLPPPRRRMRILPEAKAAVKKEEDREKAAVEERFELCKALYRACYPKGELLDQHWDHPEQDDFKFPIICEMLEDLEAEYDTAGKVQFHGELLAGTFEFDDSFSGPSQEECSMSEWDYWDSIDIAEDCRTTMKLQTA</sequence>